<gene>
    <name evidence="1" type="ordered locus">Hbut_1296</name>
</gene>
<dbReference type="Proteomes" id="UP000002593">
    <property type="component" value="Chromosome"/>
</dbReference>
<dbReference type="EMBL" id="CP000493">
    <property type="protein sequence ID" value="ABM81126.1"/>
    <property type="molecule type" value="Genomic_DNA"/>
</dbReference>
<dbReference type="eggNOG" id="arCOG12312">
    <property type="taxonomic scope" value="Archaea"/>
</dbReference>
<protein>
    <submittedName>
        <fullName evidence="1">Uncharacterized protein</fullName>
    </submittedName>
</protein>
<dbReference type="AlphaFoldDB" id="A2BMB5"/>
<dbReference type="KEGG" id="hbu:Hbut_1296"/>
<dbReference type="STRING" id="415426.Hbut_1296"/>
<proteinExistence type="predicted"/>
<accession>A2BMB5</accession>
<name>A2BMB5_HYPBU</name>
<dbReference type="EnsemblBacteria" id="ABM81126">
    <property type="protein sequence ID" value="ABM81126"/>
    <property type="gene ID" value="Hbut_1296"/>
</dbReference>
<organism evidence="1 2">
    <name type="scientific">Hyperthermus butylicus (strain DSM 5456 / JCM 9403 / PLM1-5)</name>
    <dbReference type="NCBI Taxonomy" id="415426"/>
    <lineage>
        <taxon>Archaea</taxon>
        <taxon>Thermoproteota</taxon>
        <taxon>Thermoprotei</taxon>
        <taxon>Desulfurococcales</taxon>
        <taxon>Pyrodictiaceae</taxon>
        <taxon>Hyperthermus</taxon>
    </lineage>
</organism>
<sequence length="154" mass="18403">MYSVWVRRGPDRIHYDMLFEDDELRLVYLGEFWERMRPRTGLQQRVDMFIYSLRKKRRRVGEASEPYDIVIRYCDIKSYNISKPSPRRSIAKRAERRPGGQEVEPAKLELVLRNGERIVIEFSPKVYELVKSMVKKYLVPAVERCQHGNNPSLR</sequence>
<evidence type="ECO:0000313" key="2">
    <source>
        <dbReference type="Proteomes" id="UP000002593"/>
    </source>
</evidence>
<keyword evidence="2" id="KW-1185">Reference proteome</keyword>
<evidence type="ECO:0000313" key="1">
    <source>
        <dbReference type="EMBL" id="ABM81126.1"/>
    </source>
</evidence>
<dbReference type="HOGENOM" id="CLU_1700259_0_0_2"/>
<reference evidence="1 2" key="1">
    <citation type="journal article" date="2007" name="Archaea">
        <title>The genome of Hyperthermus butylicus: a sulfur-reducing, peptide fermenting, neutrophilic Crenarchaeote growing up to 108 degrees C.</title>
        <authorList>
            <person name="Brugger K."/>
            <person name="Chen L."/>
            <person name="Stark M."/>
            <person name="Zibat A."/>
            <person name="Redder P."/>
            <person name="Ruepp A."/>
            <person name="Awayez M."/>
            <person name="She Q."/>
            <person name="Garrett R.A."/>
            <person name="Klenk H.P."/>
        </authorList>
    </citation>
    <scope>NUCLEOTIDE SEQUENCE [LARGE SCALE GENOMIC DNA]</scope>
    <source>
        <strain evidence="2">DSM 5456 / JCM 9403 / PLM1-5</strain>
    </source>
</reference>